<feature type="domain" description="EamA" evidence="6">
    <location>
        <begin position="11"/>
        <end position="141"/>
    </location>
</feature>
<dbReference type="AlphaFoldDB" id="A0A381ZQP2"/>
<dbReference type="PANTHER" id="PTHR32322:SF2">
    <property type="entry name" value="EAMA DOMAIN-CONTAINING PROTEIN"/>
    <property type="match status" value="1"/>
</dbReference>
<name>A0A381ZQP2_9ZZZZ</name>
<evidence type="ECO:0000256" key="3">
    <source>
        <dbReference type="ARBA" id="ARBA00022989"/>
    </source>
</evidence>
<dbReference type="InterPro" id="IPR000620">
    <property type="entry name" value="EamA_dom"/>
</dbReference>
<feature type="transmembrane region" description="Helical" evidence="5">
    <location>
        <begin position="36"/>
        <end position="61"/>
    </location>
</feature>
<feature type="transmembrane region" description="Helical" evidence="5">
    <location>
        <begin position="73"/>
        <end position="92"/>
    </location>
</feature>
<evidence type="ECO:0000256" key="1">
    <source>
        <dbReference type="ARBA" id="ARBA00004141"/>
    </source>
</evidence>
<feature type="transmembrane region" description="Helical" evidence="5">
    <location>
        <begin position="155"/>
        <end position="173"/>
    </location>
</feature>
<dbReference type="InterPro" id="IPR050638">
    <property type="entry name" value="AA-Vitamin_Transporters"/>
</dbReference>
<keyword evidence="2 5" id="KW-0812">Transmembrane</keyword>
<evidence type="ECO:0000313" key="7">
    <source>
        <dbReference type="EMBL" id="SVA91519.1"/>
    </source>
</evidence>
<sequence>MANGSVVNIALPLLFVFLWSGAFIAVRVGIPDISPITFLAARFTLAGLILLPITFFSGAWGGWRDAARVWPHLMVAGVLLNGAYLTAGYWALTDISAATMALIGSLQPLMTAFLSGPVLGDRFRPRQWLGFFLGTAGVALVAGINIVDLNHTEGVLWGVGGSACFIAGTLYYARFCKPSALITANCVQLTTAAIFCWLVVLAFEEVHVAITPTLIWSFLYLTLGVSLGGMGLYLYMLKTGTAGKVAANFYITPGLTALLGWLILGESLSLNVLAGFALAIVGLWMVHRRELA</sequence>
<feature type="domain" description="EamA" evidence="6">
    <location>
        <begin position="154"/>
        <end position="286"/>
    </location>
</feature>
<dbReference type="Gene3D" id="1.10.3730.20">
    <property type="match status" value="1"/>
</dbReference>
<dbReference type="SUPFAM" id="SSF103481">
    <property type="entry name" value="Multidrug resistance efflux transporter EmrE"/>
    <property type="match status" value="2"/>
</dbReference>
<feature type="transmembrane region" description="Helical" evidence="5">
    <location>
        <begin position="128"/>
        <end position="149"/>
    </location>
</feature>
<feature type="transmembrane region" description="Helical" evidence="5">
    <location>
        <begin position="270"/>
        <end position="286"/>
    </location>
</feature>
<dbReference type="PANTHER" id="PTHR32322">
    <property type="entry name" value="INNER MEMBRANE TRANSPORTER"/>
    <property type="match status" value="1"/>
</dbReference>
<dbReference type="InterPro" id="IPR037185">
    <property type="entry name" value="EmrE-like"/>
</dbReference>
<evidence type="ECO:0000259" key="6">
    <source>
        <dbReference type="Pfam" id="PF00892"/>
    </source>
</evidence>
<evidence type="ECO:0000256" key="5">
    <source>
        <dbReference type="SAM" id="Phobius"/>
    </source>
</evidence>
<feature type="transmembrane region" description="Helical" evidence="5">
    <location>
        <begin position="7"/>
        <end position="30"/>
    </location>
</feature>
<dbReference type="EMBL" id="UINC01022262">
    <property type="protein sequence ID" value="SVA91519.1"/>
    <property type="molecule type" value="Genomic_DNA"/>
</dbReference>
<feature type="transmembrane region" description="Helical" evidence="5">
    <location>
        <begin position="247"/>
        <end position="264"/>
    </location>
</feature>
<proteinExistence type="predicted"/>
<organism evidence="7">
    <name type="scientific">marine metagenome</name>
    <dbReference type="NCBI Taxonomy" id="408172"/>
    <lineage>
        <taxon>unclassified sequences</taxon>
        <taxon>metagenomes</taxon>
        <taxon>ecological metagenomes</taxon>
    </lineage>
</organism>
<evidence type="ECO:0000256" key="2">
    <source>
        <dbReference type="ARBA" id="ARBA00022692"/>
    </source>
</evidence>
<feature type="transmembrane region" description="Helical" evidence="5">
    <location>
        <begin position="215"/>
        <end position="235"/>
    </location>
</feature>
<reference evidence="7" key="1">
    <citation type="submission" date="2018-05" db="EMBL/GenBank/DDBJ databases">
        <authorList>
            <person name="Lanie J.A."/>
            <person name="Ng W.-L."/>
            <person name="Kazmierczak K.M."/>
            <person name="Andrzejewski T.M."/>
            <person name="Davidsen T.M."/>
            <person name="Wayne K.J."/>
            <person name="Tettelin H."/>
            <person name="Glass J.I."/>
            <person name="Rusch D."/>
            <person name="Podicherti R."/>
            <person name="Tsui H.-C.T."/>
            <person name="Winkler M.E."/>
        </authorList>
    </citation>
    <scope>NUCLEOTIDE SEQUENCE</scope>
</reference>
<keyword evidence="4 5" id="KW-0472">Membrane</keyword>
<accession>A0A381ZQP2</accession>
<protein>
    <recommendedName>
        <fullName evidence="6">EamA domain-containing protein</fullName>
    </recommendedName>
</protein>
<feature type="transmembrane region" description="Helical" evidence="5">
    <location>
        <begin position="98"/>
        <end position="116"/>
    </location>
</feature>
<dbReference type="GO" id="GO:0016020">
    <property type="term" value="C:membrane"/>
    <property type="evidence" value="ECO:0007669"/>
    <property type="project" value="UniProtKB-SubCell"/>
</dbReference>
<evidence type="ECO:0000256" key="4">
    <source>
        <dbReference type="ARBA" id="ARBA00023136"/>
    </source>
</evidence>
<dbReference type="Pfam" id="PF00892">
    <property type="entry name" value="EamA"/>
    <property type="match status" value="2"/>
</dbReference>
<keyword evidence="3 5" id="KW-1133">Transmembrane helix</keyword>
<comment type="subcellular location">
    <subcellularLocation>
        <location evidence="1">Membrane</location>
        <topology evidence="1">Multi-pass membrane protein</topology>
    </subcellularLocation>
</comment>
<feature type="transmembrane region" description="Helical" evidence="5">
    <location>
        <begin position="180"/>
        <end position="203"/>
    </location>
</feature>
<gene>
    <name evidence="7" type="ORF">METZ01_LOCUS144373</name>
</gene>